<evidence type="ECO:0000313" key="1">
    <source>
        <dbReference type="EMBL" id="KAI4586910.1"/>
    </source>
</evidence>
<gene>
    <name evidence="1" type="ORF">MJG53_004697</name>
</gene>
<sequence>METEQPEETFPNTETNGEFGKRPAEDMEEEQAFKRSRNTDEMVELRILLQSKNAGAVIGKGGKNIKALRTDYNASVSVPDSSGPERILSISADIETIGEILKKIIPTLEEYQHYKGSDFDCELRLLIHQSLAGGIIGVKGAKIKELRENTQTTIKLFQECCPQSTDRVVLIGGKPDRVVECIKIILDLISESPIKGRAQPYDPNFYDETYDYGGFTMMFDDRRGRPVGFPMRGRGGFDRMLPGRGGRPMPPSRRDYDDMSPRRGPPPPPPGRGGRGGSRARNLPLPPPPPPRGGDLMAYDRRGRPGDRYDGMVGFSADETWDSAIDTWSPSEWQMAYEPQGGSGYDYSYAGGRGSYGDLGGPIITTQVTIPKDLAGSIIGKGGQRIKQIRHESGASIKIDEPLEGSEDRIITITGTQDQIQNAQYLLQNSVKQYSGKFF</sequence>
<accession>A0ACB9VAT2</accession>
<keyword evidence="2" id="KW-1185">Reference proteome</keyword>
<reference evidence="1" key="1">
    <citation type="submission" date="2022-03" db="EMBL/GenBank/DDBJ databases">
        <title>Genomic analyses of argali, domestic sheep and their hybrids provide insights into chromosomal evolution, heterosis and genetic basis of agronomic traits.</title>
        <authorList>
            <person name="Li M."/>
        </authorList>
    </citation>
    <scope>NUCLEOTIDE SEQUENCE</scope>
    <source>
        <strain evidence="1">F1 hybrid</strain>
    </source>
</reference>
<dbReference type="Proteomes" id="UP001057279">
    <property type="component" value="Linkage Group LG03"/>
</dbReference>
<dbReference type="EMBL" id="CM043028">
    <property type="protein sequence ID" value="KAI4586910.1"/>
    <property type="molecule type" value="Genomic_DNA"/>
</dbReference>
<protein>
    <submittedName>
        <fullName evidence="1">Uncharacterized protein</fullName>
    </submittedName>
</protein>
<evidence type="ECO:0000313" key="2">
    <source>
        <dbReference type="Proteomes" id="UP001057279"/>
    </source>
</evidence>
<comment type="caution">
    <text evidence="1">The sequence shown here is derived from an EMBL/GenBank/DDBJ whole genome shotgun (WGS) entry which is preliminary data.</text>
</comment>
<organism evidence="1 2">
    <name type="scientific">Ovis ammon polii x Ovis aries</name>
    <dbReference type="NCBI Taxonomy" id="2918886"/>
    <lineage>
        <taxon>Eukaryota</taxon>
        <taxon>Metazoa</taxon>
        <taxon>Chordata</taxon>
        <taxon>Craniata</taxon>
        <taxon>Vertebrata</taxon>
        <taxon>Euteleostomi</taxon>
        <taxon>Mammalia</taxon>
        <taxon>Eutheria</taxon>
        <taxon>Laurasiatheria</taxon>
        <taxon>Artiodactyla</taxon>
        <taxon>Ruminantia</taxon>
        <taxon>Pecora</taxon>
        <taxon>Bovidae</taxon>
        <taxon>Caprinae</taxon>
        <taxon>Ovis</taxon>
    </lineage>
</organism>
<name>A0ACB9VAT2_9CETA</name>
<proteinExistence type="predicted"/>